<evidence type="ECO:0000313" key="3">
    <source>
        <dbReference type="Proteomes" id="UP001152320"/>
    </source>
</evidence>
<sequence length="116" mass="13403">MASSGCVVLNVGGTKYMTSEETMRGLCLSQDQLNLRDNEGNIFIDRDGVLFRYILNYLRERRLILPEDFPEIDALQTEAIFFCLHEMVKDIKRYKEEKECNFLFGCCLSFLASQNG</sequence>
<dbReference type="Pfam" id="PF02214">
    <property type="entry name" value="BTB_2"/>
    <property type="match status" value="1"/>
</dbReference>
<protein>
    <submittedName>
        <fullName evidence="2">BTB/POZ domain-containing protein kctd15</fullName>
    </submittedName>
</protein>
<dbReference type="Proteomes" id="UP001152320">
    <property type="component" value="Chromosome 15"/>
</dbReference>
<proteinExistence type="predicted"/>
<dbReference type="EMBL" id="JAIZAY010000015">
    <property type="protein sequence ID" value="KAJ8028389.1"/>
    <property type="molecule type" value="Genomic_DNA"/>
</dbReference>
<dbReference type="SUPFAM" id="SSF54695">
    <property type="entry name" value="POZ domain"/>
    <property type="match status" value="1"/>
</dbReference>
<organism evidence="2 3">
    <name type="scientific">Holothuria leucospilota</name>
    <name type="common">Black long sea cucumber</name>
    <name type="synonym">Mertensiothuria leucospilota</name>
    <dbReference type="NCBI Taxonomy" id="206669"/>
    <lineage>
        <taxon>Eukaryota</taxon>
        <taxon>Metazoa</taxon>
        <taxon>Echinodermata</taxon>
        <taxon>Eleutherozoa</taxon>
        <taxon>Echinozoa</taxon>
        <taxon>Holothuroidea</taxon>
        <taxon>Aspidochirotacea</taxon>
        <taxon>Aspidochirotida</taxon>
        <taxon>Holothuriidae</taxon>
        <taxon>Holothuria</taxon>
    </lineage>
</organism>
<dbReference type="Gene3D" id="3.30.710.10">
    <property type="entry name" value="Potassium Channel Kv1.1, Chain A"/>
    <property type="match status" value="1"/>
</dbReference>
<evidence type="ECO:0000313" key="2">
    <source>
        <dbReference type="EMBL" id="KAJ8028389.1"/>
    </source>
</evidence>
<dbReference type="OrthoDB" id="2414723at2759"/>
<comment type="caution">
    <text evidence="2">The sequence shown here is derived from an EMBL/GenBank/DDBJ whole genome shotgun (WGS) entry which is preliminary data.</text>
</comment>
<feature type="domain" description="Potassium channel tetramerisation-type BTB" evidence="1">
    <location>
        <begin position="7"/>
        <end position="87"/>
    </location>
</feature>
<dbReference type="PANTHER" id="PTHR14499">
    <property type="entry name" value="POTASSIUM CHANNEL TETRAMERIZATION DOMAIN-CONTAINING"/>
    <property type="match status" value="1"/>
</dbReference>
<dbReference type="InterPro" id="IPR011333">
    <property type="entry name" value="SKP1/BTB/POZ_sf"/>
</dbReference>
<dbReference type="GO" id="GO:0051260">
    <property type="term" value="P:protein homooligomerization"/>
    <property type="evidence" value="ECO:0007669"/>
    <property type="project" value="InterPro"/>
</dbReference>
<gene>
    <name evidence="2" type="ORF">HOLleu_30607</name>
</gene>
<name>A0A9Q1BKR5_HOLLE</name>
<reference evidence="2" key="1">
    <citation type="submission" date="2021-10" db="EMBL/GenBank/DDBJ databases">
        <title>Tropical sea cucumber genome reveals ecological adaptation and Cuvierian tubules defense mechanism.</title>
        <authorList>
            <person name="Chen T."/>
        </authorList>
    </citation>
    <scope>NUCLEOTIDE SEQUENCE</scope>
    <source>
        <strain evidence="2">Nanhai2018</strain>
        <tissue evidence="2">Muscle</tissue>
    </source>
</reference>
<dbReference type="AlphaFoldDB" id="A0A9Q1BKR5"/>
<dbReference type="InterPro" id="IPR003131">
    <property type="entry name" value="T1-type_BTB"/>
</dbReference>
<dbReference type="PANTHER" id="PTHR14499:SF136">
    <property type="entry name" value="GH08630P"/>
    <property type="match status" value="1"/>
</dbReference>
<keyword evidence="3" id="KW-1185">Reference proteome</keyword>
<accession>A0A9Q1BKR5</accession>
<evidence type="ECO:0000259" key="1">
    <source>
        <dbReference type="Pfam" id="PF02214"/>
    </source>
</evidence>